<evidence type="ECO:0000256" key="4">
    <source>
        <dbReference type="ARBA" id="ARBA00049194"/>
    </source>
</evidence>
<evidence type="ECO:0000259" key="7">
    <source>
        <dbReference type="Pfam" id="PF00171"/>
    </source>
</evidence>
<accession>E4V5C9</accession>
<dbReference type="EMBL" id="DS989829">
    <property type="protein sequence ID" value="EFR05203.1"/>
    <property type="molecule type" value="Genomic_DNA"/>
</dbReference>
<evidence type="ECO:0000256" key="6">
    <source>
        <dbReference type="RuleBase" id="RU003345"/>
    </source>
</evidence>
<evidence type="ECO:0000256" key="2">
    <source>
        <dbReference type="ARBA" id="ARBA00023002"/>
    </source>
</evidence>
<dbReference type="eggNOG" id="KOG2450">
    <property type="taxonomic scope" value="Eukaryota"/>
</dbReference>
<dbReference type="CDD" id="cd07106">
    <property type="entry name" value="ALDH_AldA-AAD23400"/>
    <property type="match status" value="1"/>
</dbReference>
<dbReference type="GeneID" id="10025273"/>
<dbReference type="Gene3D" id="3.40.605.10">
    <property type="entry name" value="Aldehyde Dehydrogenase, Chain A, domain 1"/>
    <property type="match status" value="1"/>
</dbReference>
<dbReference type="SUPFAM" id="SSF53720">
    <property type="entry name" value="ALDH-like"/>
    <property type="match status" value="1"/>
</dbReference>
<feature type="active site" evidence="5">
    <location>
        <position position="252"/>
    </location>
</feature>
<name>E4V5C9_ARTGP</name>
<evidence type="ECO:0000313" key="9">
    <source>
        <dbReference type="Proteomes" id="UP000002669"/>
    </source>
</evidence>
<dbReference type="EC" id="1.2.1.3" evidence="3"/>
<dbReference type="InterPro" id="IPR015590">
    <property type="entry name" value="Aldehyde_DH_dom"/>
</dbReference>
<evidence type="ECO:0000256" key="3">
    <source>
        <dbReference type="ARBA" id="ARBA00024226"/>
    </source>
</evidence>
<dbReference type="PANTHER" id="PTHR11699">
    <property type="entry name" value="ALDEHYDE DEHYDROGENASE-RELATED"/>
    <property type="match status" value="1"/>
</dbReference>
<comment type="similarity">
    <text evidence="1 6">Belongs to the aldehyde dehydrogenase family.</text>
</comment>
<dbReference type="InterPro" id="IPR044086">
    <property type="entry name" value="LUC3-like"/>
</dbReference>
<reference evidence="9" key="1">
    <citation type="journal article" date="2012" name="MBio">
        <title>Comparative genome analysis of Trichophyton rubrum and related dermatophytes reveals candidate genes involved in infection.</title>
        <authorList>
            <person name="Martinez D.A."/>
            <person name="Oliver B.G."/>
            <person name="Graeser Y."/>
            <person name="Goldberg J.M."/>
            <person name="Li W."/>
            <person name="Martinez-Rossi N.M."/>
            <person name="Monod M."/>
            <person name="Shelest E."/>
            <person name="Barton R.C."/>
            <person name="Birch E."/>
            <person name="Brakhage A.A."/>
            <person name="Chen Z."/>
            <person name="Gurr S.J."/>
            <person name="Heiman D."/>
            <person name="Heitman J."/>
            <person name="Kosti I."/>
            <person name="Rossi A."/>
            <person name="Saif S."/>
            <person name="Samalova M."/>
            <person name="Saunders C.W."/>
            <person name="Shea T."/>
            <person name="Summerbell R.C."/>
            <person name="Xu J."/>
            <person name="Young S."/>
            <person name="Zeng Q."/>
            <person name="Birren B.W."/>
            <person name="Cuomo C.A."/>
            <person name="White T.C."/>
        </authorList>
    </citation>
    <scope>NUCLEOTIDE SEQUENCE [LARGE SCALE GENOMIC DNA]</scope>
    <source>
        <strain evidence="9">ATCC MYA-4604 / CBS 118893</strain>
    </source>
</reference>
<dbReference type="Gene3D" id="3.40.309.10">
    <property type="entry name" value="Aldehyde Dehydrogenase, Chain A, domain 2"/>
    <property type="match status" value="1"/>
</dbReference>
<dbReference type="GO" id="GO:0004029">
    <property type="term" value="F:aldehyde dehydrogenase (NAD+) activity"/>
    <property type="evidence" value="ECO:0007669"/>
    <property type="project" value="UniProtKB-EC"/>
</dbReference>
<keyword evidence="9" id="KW-1185">Reference proteome</keyword>
<dbReference type="AlphaFoldDB" id="E4V5C9"/>
<dbReference type="PROSITE" id="PS00687">
    <property type="entry name" value="ALDEHYDE_DEHYDR_GLU"/>
    <property type="match status" value="1"/>
</dbReference>
<dbReference type="OrthoDB" id="310895at2759"/>
<keyword evidence="2 6" id="KW-0560">Oxidoreductase</keyword>
<dbReference type="InterPro" id="IPR016162">
    <property type="entry name" value="Ald_DH_N"/>
</dbReference>
<evidence type="ECO:0000256" key="5">
    <source>
        <dbReference type="PROSITE-ProRule" id="PRU10007"/>
    </source>
</evidence>
<dbReference type="STRING" id="535722.E4V5C9"/>
<evidence type="ECO:0000313" key="8">
    <source>
        <dbReference type="EMBL" id="EFR05203.1"/>
    </source>
</evidence>
<dbReference type="HOGENOM" id="CLU_005391_0_0_1"/>
<dbReference type="OMA" id="QTQWLKK"/>
<organism evidence="9">
    <name type="scientific">Arthroderma gypseum (strain ATCC MYA-4604 / CBS 118893)</name>
    <name type="common">Microsporum gypseum</name>
    <dbReference type="NCBI Taxonomy" id="535722"/>
    <lineage>
        <taxon>Eukaryota</taxon>
        <taxon>Fungi</taxon>
        <taxon>Dikarya</taxon>
        <taxon>Ascomycota</taxon>
        <taxon>Pezizomycotina</taxon>
        <taxon>Eurotiomycetes</taxon>
        <taxon>Eurotiomycetidae</taxon>
        <taxon>Onygenales</taxon>
        <taxon>Arthrodermataceae</taxon>
        <taxon>Nannizzia</taxon>
    </lineage>
</organism>
<dbReference type="FunFam" id="3.40.309.10:FF:000032">
    <property type="entry name" value="Probable aldehyde dehydrogenase"/>
    <property type="match status" value="1"/>
</dbReference>
<dbReference type="Pfam" id="PF00171">
    <property type="entry name" value="Aldedh"/>
    <property type="match status" value="1"/>
</dbReference>
<dbReference type="RefSeq" id="XP_003170038.1">
    <property type="nucleotide sequence ID" value="XM_003169990.1"/>
</dbReference>
<dbReference type="VEuPathDB" id="FungiDB:MGYG_08217"/>
<gene>
    <name evidence="8" type="ORF">MGYG_08217</name>
</gene>
<sequence>MASVDSPKLDFTTFHNTIDGKLTATSTTRRGVNPATKELINAEVPVSTLADVDNAVAAAQVAFKKWSKTTFEERRRALHAFADGLDHYKEEFADLLVLEQGKPLFQANMEVDLAVKYLKTLSQLELPEEVLEVTEEHRIVGRYTPLGVVGGIIPWNSPVILACGKIASAIYTGNAVIIKPSPFTPYCDLKLGELGIQYFPPGVLQVLSGGDDLGPMMTVHPGIDKISFTGSIETGKKVMESCAKTLKRVTLELGGNDAAIVCEDVDIDTIISKVTIASFLCSSQICMMIKRLYIHEKIYDQFRDALVNHVKALKSGEGHTPDVFFGPIQNSMQYEKVKALMQDINKEGVKSALGGEVKDSEGYFITPTIIDNPPETSRIVTEEPFGPVLPLLKWVDEDDVIARANNTKTGLGASVWSKDSARAEKIARQLEAGNVWVNTHFDISPKVPVGGHKWSGIGSEFGVSGLKAYCNLQSLWLCNM</sequence>
<dbReference type="Proteomes" id="UP000002669">
    <property type="component" value="Unassembled WGS sequence"/>
</dbReference>
<comment type="catalytic activity">
    <reaction evidence="4">
        <text>an aldehyde + NAD(+) + H2O = a carboxylate + NADH + 2 H(+)</text>
        <dbReference type="Rhea" id="RHEA:16185"/>
        <dbReference type="ChEBI" id="CHEBI:15377"/>
        <dbReference type="ChEBI" id="CHEBI:15378"/>
        <dbReference type="ChEBI" id="CHEBI:17478"/>
        <dbReference type="ChEBI" id="CHEBI:29067"/>
        <dbReference type="ChEBI" id="CHEBI:57540"/>
        <dbReference type="ChEBI" id="CHEBI:57945"/>
        <dbReference type="EC" id="1.2.1.3"/>
    </reaction>
</comment>
<evidence type="ECO:0000256" key="1">
    <source>
        <dbReference type="ARBA" id="ARBA00009986"/>
    </source>
</evidence>
<feature type="domain" description="Aldehyde dehydrogenase" evidence="7">
    <location>
        <begin position="27"/>
        <end position="474"/>
    </location>
</feature>
<dbReference type="InterPro" id="IPR029510">
    <property type="entry name" value="Ald_DH_CS_GLU"/>
</dbReference>
<protein>
    <recommendedName>
        <fullName evidence="3">aldehyde dehydrogenase (NAD(+))</fullName>
        <ecNumber evidence="3">1.2.1.3</ecNumber>
    </recommendedName>
</protein>
<dbReference type="InterPro" id="IPR016163">
    <property type="entry name" value="Ald_DH_C"/>
</dbReference>
<dbReference type="FunFam" id="3.40.605.10:FF:000007">
    <property type="entry name" value="NAD/NADP-dependent betaine aldehyde dehydrogenase"/>
    <property type="match status" value="1"/>
</dbReference>
<dbReference type="InParanoid" id="E4V5C9"/>
<dbReference type="InterPro" id="IPR016161">
    <property type="entry name" value="Ald_DH/histidinol_DH"/>
</dbReference>
<proteinExistence type="inferred from homology"/>